<evidence type="ECO:0000313" key="3">
    <source>
        <dbReference type="Proteomes" id="UP001338125"/>
    </source>
</evidence>
<protein>
    <submittedName>
        <fullName evidence="2">Uncharacterized protein</fullName>
    </submittedName>
</protein>
<feature type="compositionally biased region" description="Polar residues" evidence="1">
    <location>
        <begin position="1"/>
        <end position="21"/>
    </location>
</feature>
<proteinExistence type="predicted"/>
<reference evidence="2 3" key="1">
    <citation type="submission" date="2024-01" db="EMBL/GenBank/DDBJ databases">
        <title>Complete genome of Cladobotryum mycophilum ATHUM6906.</title>
        <authorList>
            <person name="Christinaki A.C."/>
            <person name="Myridakis A.I."/>
            <person name="Kouvelis V.N."/>
        </authorList>
    </citation>
    <scope>NUCLEOTIDE SEQUENCE [LARGE SCALE GENOMIC DNA]</scope>
    <source>
        <strain evidence="2 3">ATHUM6906</strain>
    </source>
</reference>
<dbReference type="EMBL" id="JAVFKD010000004">
    <property type="protein sequence ID" value="KAK5995940.1"/>
    <property type="molecule type" value="Genomic_DNA"/>
</dbReference>
<feature type="region of interest" description="Disordered" evidence="1">
    <location>
        <begin position="80"/>
        <end position="99"/>
    </location>
</feature>
<gene>
    <name evidence="2" type="ORF">PT974_04359</name>
</gene>
<sequence length="207" mass="23282">MSSNRDIIRRNTTSVSNGRANSSSAHHPRRRRSTHTTYVAAMTGDSYAISRMEDTYVSESEFIDCIRYIEEQEEELERIKERKRRRERDEQPESPGTLNLTLEACGQIAGYMRDNCCLDDSGDETGFGVGDRMAGLTPAADTSTQGPVVHQPMRYEPVDFPSQPEPEESLIRYGSTSSNQATQTEESTQLVRRSGRRAPSRASSSRH</sequence>
<dbReference type="Proteomes" id="UP001338125">
    <property type="component" value="Unassembled WGS sequence"/>
</dbReference>
<feature type="compositionally biased region" description="Basic residues" evidence="1">
    <location>
        <begin position="193"/>
        <end position="207"/>
    </location>
</feature>
<keyword evidence="3" id="KW-1185">Reference proteome</keyword>
<feature type="region of interest" description="Disordered" evidence="1">
    <location>
        <begin position="1"/>
        <end position="35"/>
    </location>
</feature>
<evidence type="ECO:0000313" key="2">
    <source>
        <dbReference type="EMBL" id="KAK5995940.1"/>
    </source>
</evidence>
<comment type="caution">
    <text evidence="2">The sequence shown here is derived from an EMBL/GenBank/DDBJ whole genome shotgun (WGS) entry which is preliminary data.</text>
</comment>
<evidence type="ECO:0000256" key="1">
    <source>
        <dbReference type="SAM" id="MobiDB-lite"/>
    </source>
</evidence>
<accession>A0ABR0SW13</accession>
<feature type="region of interest" description="Disordered" evidence="1">
    <location>
        <begin position="154"/>
        <end position="207"/>
    </location>
</feature>
<organism evidence="2 3">
    <name type="scientific">Cladobotryum mycophilum</name>
    <dbReference type="NCBI Taxonomy" id="491253"/>
    <lineage>
        <taxon>Eukaryota</taxon>
        <taxon>Fungi</taxon>
        <taxon>Dikarya</taxon>
        <taxon>Ascomycota</taxon>
        <taxon>Pezizomycotina</taxon>
        <taxon>Sordariomycetes</taxon>
        <taxon>Hypocreomycetidae</taxon>
        <taxon>Hypocreales</taxon>
        <taxon>Hypocreaceae</taxon>
        <taxon>Cladobotryum</taxon>
    </lineage>
</organism>
<feature type="compositionally biased region" description="Polar residues" evidence="1">
    <location>
        <begin position="174"/>
        <end position="191"/>
    </location>
</feature>
<name>A0ABR0SW13_9HYPO</name>